<dbReference type="Proteomes" id="UP000838878">
    <property type="component" value="Chromosome 7"/>
</dbReference>
<dbReference type="AlphaFoldDB" id="A0A8J9V2E2"/>
<feature type="non-terminal residue" evidence="1">
    <location>
        <position position="83"/>
    </location>
</feature>
<reference evidence="1" key="1">
    <citation type="submission" date="2021-12" db="EMBL/GenBank/DDBJ databases">
        <authorList>
            <person name="Martin H S."/>
        </authorList>
    </citation>
    <scope>NUCLEOTIDE SEQUENCE</scope>
</reference>
<gene>
    <name evidence="1" type="ORF">BINO364_LOCUS14186</name>
</gene>
<sequence>MKNWYITGTYEYVTVQRLVISASCNETWSYKARYLGIKKIFLYFNVPLLDTCLQNISEVRDLGFEPTSLGLPSKRDTTGLPLP</sequence>
<organism evidence="1 2">
    <name type="scientific">Brenthis ino</name>
    <name type="common">lesser marbled fritillary</name>
    <dbReference type="NCBI Taxonomy" id="405034"/>
    <lineage>
        <taxon>Eukaryota</taxon>
        <taxon>Metazoa</taxon>
        <taxon>Ecdysozoa</taxon>
        <taxon>Arthropoda</taxon>
        <taxon>Hexapoda</taxon>
        <taxon>Insecta</taxon>
        <taxon>Pterygota</taxon>
        <taxon>Neoptera</taxon>
        <taxon>Endopterygota</taxon>
        <taxon>Lepidoptera</taxon>
        <taxon>Glossata</taxon>
        <taxon>Ditrysia</taxon>
        <taxon>Papilionoidea</taxon>
        <taxon>Nymphalidae</taxon>
        <taxon>Heliconiinae</taxon>
        <taxon>Argynnini</taxon>
        <taxon>Brenthis</taxon>
    </lineage>
</organism>
<dbReference type="EMBL" id="OV170227">
    <property type="protein sequence ID" value="CAH0729034.1"/>
    <property type="molecule type" value="Genomic_DNA"/>
</dbReference>
<evidence type="ECO:0000313" key="1">
    <source>
        <dbReference type="EMBL" id="CAH0729034.1"/>
    </source>
</evidence>
<proteinExistence type="predicted"/>
<evidence type="ECO:0000313" key="2">
    <source>
        <dbReference type="Proteomes" id="UP000838878"/>
    </source>
</evidence>
<name>A0A8J9V2E2_9NEOP</name>
<keyword evidence="2" id="KW-1185">Reference proteome</keyword>
<protein>
    <submittedName>
        <fullName evidence="1">Uncharacterized protein</fullName>
    </submittedName>
</protein>
<accession>A0A8J9V2E2</accession>